<dbReference type="Gene3D" id="3.30.70.2570">
    <property type="entry name" value="Elongation factor 4, C-terminal domain"/>
    <property type="match status" value="1"/>
</dbReference>
<dbReference type="CDD" id="cd03709">
    <property type="entry name" value="lepA_C"/>
    <property type="match status" value="1"/>
</dbReference>
<evidence type="ECO:0000256" key="7">
    <source>
        <dbReference type="ARBA" id="ARBA00023136"/>
    </source>
</evidence>
<dbReference type="Gene3D" id="3.30.70.870">
    <property type="entry name" value="Elongation Factor G (Translational Gtpase), domain 3"/>
    <property type="match status" value="1"/>
</dbReference>
<dbReference type="SUPFAM" id="SSF54980">
    <property type="entry name" value="EF-G C-terminal domain-like"/>
    <property type="match status" value="2"/>
</dbReference>
<accession>A0A1X7ICA5</accession>
<evidence type="ECO:0000256" key="2">
    <source>
        <dbReference type="ARBA" id="ARBA00022475"/>
    </source>
</evidence>
<dbReference type="FunFam" id="3.30.70.870:FF:000004">
    <property type="entry name" value="Translation factor GUF1, mitochondrial"/>
    <property type="match status" value="1"/>
</dbReference>
<evidence type="ECO:0000256" key="12">
    <source>
        <dbReference type="HAMAP-Rule" id="MF_00071"/>
    </source>
</evidence>
<dbReference type="FunFam" id="3.40.50.300:FF:000078">
    <property type="entry name" value="Elongation factor 4"/>
    <property type="match status" value="1"/>
</dbReference>
<keyword evidence="6 12" id="KW-0342">GTP-binding</keyword>
<dbReference type="Gene3D" id="3.40.50.300">
    <property type="entry name" value="P-loop containing nucleotide triphosphate hydrolases"/>
    <property type="match status" value="1"/>
</dbReference>
<dbReference type="InterPro" id="IPR000795">
    <property type="entry name" value="T_Tr_GTP-bd_dom"/>
</dbReference>
<dbReference type="Pfam" id="PF06421">
    <property type="entry name" value="LepA_C"/>
    <property type="match status" value="1"/>
</dbReference>
<protein>
    <recommendedName>
        <fullName evidence="11 12">Elongation factor 4</fullName>
        <shortName evidence="12">EF-4</shortName>
        <ecNumber evidence="11 12">3.6.5.n1</ecNumber>
    </recommendedName>
    <alternativeName>
        <fullName evidence="12">Ribosomal back-translocase LepA</fullName>
    </alternativeName>
</protein>
<sequence length="602" mass="67192">MDPKRIRNFSIIAHIDHGKSTIADRMLEVTGTIDKRVMKEQVLDNLELERERGITIKSVPVRMDYTAPDGERYVLNLIDTPGHVDFGYEVSRSLAACEGALLVVDAAQGVEAQTLANAYKAIDLDLEIVPVLNKIDLPSARPDEIRKEIEDVVGLDASNAVLASAKNGIGIDEALAQLVALVPPPTGEAEGPLRALVFDSVYDNYRGIICYIRVVDGEIKAGDSVLFMATGRRYTVEEVGAFKPKLTPMESLGVGEVGYITASIKTLDEARVGDTLTLNDRPAKTPLPGYQMVKPVVYCGFYPVDREEYPQLRDALEKLKLNDASLEFEPENSTALGFGFRCGFLGLLHMDITRERLQREFDVQLVATAPNVVYRIVTKKGKEIEAHRPSDYPEVGDVDSVSEPYIRLTVYVPSDYVGKVMQLSQEKRGVFVSMDYLTPERARAVYDIPLAEFIVDYYDRLQSVSRGYASLDYEPVGFRESDLVKVDVLINHDPVDAFSFICHQDDAYHRGHSAVKKLKDLIPRQMFEVPIQASVGKKVIVRSNVKALRKDVLAKCYGGDITRKRKLLEKQKKGKDKMKMIGKVSIPPDAFMSFLDMDEDKS</sequence>
<dbReference type="Proteomes" id="UP000193355">
    <property type="component" value="Unassembled WGS sequence"/>
</dbReference>
<evidence type="ECO:0000259" key="13">
    <source>
        <dbReference type="PROSITE" id="PS51722"/>
    </source>
</evidence>
<dbReference type="InterPro" id="IPR000640">
    <property type="entry name" value="EFG_V-like"/>
</dbReference>
<dbReference type="AlphaFoldDB" id="A0A1X7ICA5"/>
<keyword evidence="5 12" id="KW-0648">Protein biosynthesis</keyword>
<keyword evidence="15" id="KW-1185">Reference proteome</keyword>
<dbReference type="InterPro" id="IPR005225">
    <property type="entry name" value="Small_GTP-bd"/>
</dbReference>
<dbReference type="PRINTS" id="PR00315">
    <property type="entry name" value="ELONGATNFCT"/>
</dbReference>
<evidence type="ECO:0000256" key="5">
    <source>
        <dbReference type="ARBA" id="ARBA00022917"/>
    </source>
</evidence>
<dbReference type="NCBIfam" id="TIGR01393">
    <property type="entry name" value="lepA"/>
    <property type="match status" value="1"/>
</dbReference>
<dbReference type="GO" id="GO:0005525">
    <property type="term" value="F:GTP binding"/>
    <property type="evidence" value="ECO:0007669"/>
    <property type="project" value="UniProtKB-UniRule"/>
</dbReference>
<dbReference type="InterPro" id="IPR038363">
    <property type="entry name" value="LepA_C_sf"/>
</dbReference>
<evidence type="ECO:0000256" key="11">
    <source>
        <dbReference type="ARBA" id="ARBA00066744"/>
    </source>
</evidence>
<dbReference type="FunFam" id="2.40.30.10:FF:000015">
    <property type="entry name" value="Translation factor GUF1, mitochondrial"/>
    <property type="match status" value="1"/>
</dbReference>
<dbReference type="NCBIfam" id="TIGR00231">
    <property type="entry name" value="small_GTP"/>
    <property type="match status" value="1"/>
</dbReference>
<dbReference type="InterPro" id="IPR004161">
    <property type="entry name" value="EFTu-like_2"/>
</dbReference>
<evidence type="ECO:0000256" key="4">
    <source>
        <dbReference type="ARBA" id="ARBA00022801"/>
    </source>
</evidence>
<dbReference type="InterPro" id="IPR009000">
    <property type="entry name" value="Transl_B-barrel_sf"/>
</dbReference>
<dbReference type="RefSeq" id="WP_085543561.1">
    <property type="nucleotide sequence ID" value="NZ_FXBB01000001.1"/>
</dbReference>
<evidence type="ECO:0000256" key="9">
    <source>
        <dbReference type="ARBA" id="ARBA00057626"/>
    </source>
</evidence>
<comment type="similarity">
    <text evidence="1 12">Belongs to the TRAFAC class translation factor GTPase superfamily. Classic translation factor GTPase family. LepA subfamily.</text>
</comment>
<comment type="subcellular location">
    <subcellularLocation>
        <location evidence="12">Cell membrane</location>
        <topology evidence="12">Peripheral membrane protein</topology>
        <orientation evidence="12">Cytoplasmic side</orientation>
    </subcellularLocation>
</comment>
<dbReference type="Pfam" id="PF00679">
    <property type="entry name" value="EFG_C"/>
    <property type="match status" value="1"/>
</dbReference>
<dbReference type="GO" id="GO:0045727">
    <property type="term" value="P:positive regulation of translation"/>
    <property type="evidence" value="ECO:0007669"/>
    <property type="project" value="UniProtKB-UniRule"/>
</dbReference>
<dbReference type="Gene3D" id="2.40.30.10">
    <property type="entry name" value="Translation factors"/>
    <property type="match status" value="1"/>
</dbReference>
<feature type="binding site" evidence="12">
    <location>
        <begin position="133"/>
        <end position="136"/>
    </location>
    <ligand>
        <name>GTP</name>
        <dbReference type="ChEBI" id="CHEBI:37565"/>
    </ligand>
</feature>
<dbReference type="EMBL" id="FXBB01000001">
    <property type="protein sequence ID" value="SMG11769.1"/>
    <property type="molecule type" value="Genomic_DNA"/>
</dbReference>
<dbReference type="InterPro" id="IPR013842">
    <property type="entry name" value="LepA_CTD"/>
</dbReference>
<gene>
    <name evidence="12" type="primary">lepA</name>
    <name evidence="14" type="ORF">SAMN06275492_101288</name>
</gene>
<dbReference type="PROSITE" id="PS51722">
    <property type="entry name" value="G_TR_2"/>
    <property type="match status" value="1"/>
</dbReference>
<dbReference type="FunFam" id="3.30.70.240:FF:000007">
    <property type="entry name" value="Translation factor GUF1, mitochondrial"/>
    <property type="match status" value="1"/>
</dbReference>
<keyword evidence="2 12" id="KW-1003">Cell membrane</keyword>
<organism evidence="14 15">
    <name type="scientific">Dethiosulfovibrio salsuginis</name>
    <dbReference type="NCBI Taxonomy" id="561720"/>
    <lineage>
        <taxon>Bacteria</taxon>
        <taxon>Thermotogati</taxon>
        <taxon>Synergistota</taxon>
        <taxon>Synergistia</taxon>
        <taxon>Synergistales</taxon>
        <taxon>Dethiosulfovibrionaceae</taxon>
        <taxon>Dethiosulfovibrio</taxon>
    </lineage>
</organism>
<dbReference type="CDD" id="cd16260">
    <property type="entry name" value="EF4_III"/>
    <property type="match status" value="1"/>
</dbReference>
<feature type="domain" description="Tr-type G" evidence="13">
    <location>
        <begin position="4"/>
        <end position="186"/>
    </location>
</feature>
<evidence type="ECO:0000256" key="1">
    <source>
        <dbReference type="ARBA" id="ARBA00005454"/>
    </source>
</evidence>
<dbReference type="Pfam" id="PF00009">
    <property type="entry name" value="GTP_EFTU"/>
    <property type="match status" value="1"/>
</dbReference>
<proteinExistence type="inferred from homology"/>
<feature type="binding site" evidence="12">
    <location>
        <begin position="16"/>
        <end position="21"/>
    </location>
    <ligand>
        <name>GTP</name>
        <dbReference type="ChEBI" id="CHEBI:37565"/>
    </ligand>
</feature>
<keyword evidence="4 12" id="KW-0378">Hydrolase</keyword>
<name>A0A1X7ICA5_9BACT</name>
<comment type="function">
    <text evidence="9 12">Required for accurate and efficient protein synthesis under certain stress conditions. May act as a fidelity factor of the translation reaction, by catalyzing a one-codon backward translocation of tRNAs on improperly translocated ribosomes. Back-translocation proceeds from a post-translocation (POST) complex to a pre-translocation (PRE) complex, thus giving elongation factor G a second chance to translocate the tRNAs correctly. Binds to ribosomes in a GTP-dependent manner.</text>
</comment>
<dbReference type="GO" id="GO:0043022">
    <property type="term" value="F:ribosome binding"/>
    <property type="evidence" value="ECO:0007669"/>
    <property type="project" value="UniProtKB-UniRule"/>
</dbReference>
<dbReference type="InterPro" id="IPR035647">
    <property type="entry name" value="EFG_III/V"/>
</dbReference>
<dbReference type="Pfam" id="PF03144">
    <property type="entry name" value="GTP_EFTU_D2"/>
    <property type="match status" value="1"/>
</dbReference>
<dbReference type="SUPFAM" id="SSF52540">
    <property type="entry name" value="P-loop containing nucleoside triphosphate hydrolases"/>
    <property type="match status" value="1"/>
</dbReference>
<dbReference type="CDD" id="cd03699">
    <property type="entry name" value="EF4_II"/>
    <property type="match status" value="1"/>
</dbReference>
<dbReference type="CDD" id="cd01890">
    <property type="entry name" value="LepA"/>
    <property type="match status" value="1"/>
</dbReference>
<dbReference type="InterPro" id="IPR035654">
    <property type="entry name" value="LepA_IV"/>
</dbReference>
<evidence type="ECO:0000256" key="8">
    <source>
        <dbReference type="ARBA" id="ARBA00050293"/>
    </source>
</evidence>
<comment type="catalytic activity">
    <reaction evidence="8 12">
        <text>GTP + H2O = GDP + phosphate + H(+)</text>
        <dbReference type="Rhea" id="RHEA:19669"/>
        <dbReference type="ChEBI" id="CHEBI:15377"/>
        <dbReference type="ChEBI" id="CHEBI:15378"/>
        <dbReference type="ChEBI" id="CHEBI:37565"/>
        <dbReference type="ChEBI" id="CHEBI:43474"/>
        <dbReference type="ChEBI" id="CHEBI:58189"/>
        <dbReference type="EC" id="3.6.5.n1"/>
    </reaction>
</comment>
<dbReference type="GO" id="GO:0003746">
    <property type="term" value="F:translation elongation factor activity"/>
    <property type="evidence" value="ECO:0007669"/>
    <property type="project" value="UniProtKB-UniRule"/>
</dbReference>
<evidence type="ECO:0000256" key="3">
    <source>
        <dbReference type="ARBA" id="ARBA00022741"/>
    </source>
</evidence>
<evidence type="ECO:0000256" key="6">
    <source>
        <dbReference type="ARBA" id="ARBA00023134"/>
    </source>
</evidence>
<evidence type="ECO:0000256" key="10">
    <source>
        <dbReference type="ARBA" id="ARBA00061052"/>
    </source>
</evidence>
<dbReference type="HAMAP" id="MF_00071">
    <property type="entry name" value="LepA"/>
    <property type="match status" value="1"/>
</dbReference>
<dbReference type="GO" id="GO:0003924">
    <property type="term" value="F:GTPase activity"/>
    <property type="evidence" value="ECO:0007669"/>
    <property type="project" value="UniProtKB-UniRule"/>
</dbReference>
<dbReference type="OrthoDB" id="9801591at2"/>
<dbReference type="GO" id="GO:0005886">
    <property type="term" value="C:plasma membrane"/>
    <property type="evidence" value="ECO:0007669"/>
    <property type="project" value="UniProtKB-SubCell"/>
</dbReference>
<keyword evidence="3 12" id="KW-0547">Nucleotide-binding</keyword>
<dbReference type="SUPFAM" id="SSF50447">
    <property type="entry name" value="Translation proteins"/>
    <property type="match status" value="1"/>
</dbReference>
<comment type="similarity">
    <text evidence="10">Belongs to the GTP-binding elongation factor family. LepA subfamily.</text>
</comment>
<dbReference type="PANTHER" id="PTHR43512:SF4">
    <property type="entry name" value="TRANSLATION FACTOR GUF1 HOMOLOG, CHLOROPLASTIC"/>
    <property type="match status" value="1"/>
</dbReference>
<dbReference type="FunFam" id="3.30.70.2570:FF:000001">
    <property type="entry name" value="Translation factor GUF1, mitochondrial"/>
    <property type="match status" value="1"/>
</dbReference>
<dbReference type="STRING" id="561720.SAMN06275492_101288"/>
<dbReference type="EC" id="3.6.5.n1" evidence="11 12"/>
<dbReference type="PANTHER" id="PTHR43512">
    <property type="entry name" value="TRANSLATION FACTOR GUF1-RELATED"/>
    <property type="match status" value="1"/>
</dbReference>
<evidence type="ECO:0000313" key="15">
    <source>
        <dbReference type="Proteomes" id="UP000193355"/>
    </source>
</evidence>
<dbReference type="InterPro" id="IPR006297">
    <property type="entry name" value="EF-4"/>
</dbReference>
<dbReference type="Gene3D" id="3.30.70.240">
    <property type="match status" value="1"/>
</dbReference>
<dbReference type="InterPro" id="IPR027417">
    <property type="entry name" value="P-loop_NTPase"/>
</dbReference>
<reference evidence="15" key="1">
    <citation type="submission" date="2017-04" db="EMBL/GenBank/DDBJ databases">
        <authorList>
            <person name="Varghese N."/>
            <person name="Submissions S."/>
        </authorList>
    </citation>
    <scope>NUCLEOTIDE SEQUENCE [LARGE SCALE GENOMIC DNA]</scope>
    <source>
        <strain evidence="15">USBA 82</strain>
    </source>
</reference>
<evidence type="ECO:0000313" key="14">
    <source>
        <dbReference type="EMBL" id="SMG11769.1"/>
    </source>
</evidence>
<keyword evidence="7 12" id="KW-0472">Membrane</keyword>